<dbReference type="AlphaFoldDB" id="A0A2H9TJ14"/>
<evidence type="ECO:0000256" key="1">
    <source>
        <dbReference type="SAM" id="SignalP"/>
    </source>
</evidence>
<evidence type="ECO:0000313" key="3">
    <source>
        <dbReference type="Proteomes" id="UP000240830"/>
    </source>
</evidence>
<evidence type="ECO:0000313" key="2">
    <source>
        <dbReference type="EMBL" id="PJF17620.1"/>
    </source>
</evidence>
<name>A0A2H9TJ14_9FUNG</name>
<organism evidence="2 3">
    <name type="scientific">Paramicrosporidium saccamoebae</name>
    <dbReference type="NCBI Taxonomy" id="1246581"/>
    <lineage>
        <taxon>Eukaryota</taxon>
        <taxon>Fungi</taxon>
        <taxon>Fungi incertae sedis</taxon>
        <taxon>Cryptomycota</taxon>
        <taxon>Cryptomycota incertae sedis</taxon>
        <taxon>Paramicrosporidium</taxon>
    </lineage>
</organism>
<dbReference type="Proteomes" id="UP000240830">
    <property type="component" value="Unassembled WGS sequence"/>
</dbReference>
<keyword evidence="3" id="KW-1185">Reference proteome</keyword>
<feature type="chain" id="PRO_5014144217" evidence="1">
    <location>
        <begin position="26"/>
        <end position="507"/>
    </location>
</feature>
<proteinExistence type="predicted"/>
<comment type="caution">
    <text evidence="2">The sequence shown here is derived from an EMBL/GenBank/DDBJ whole genome shotgun (WGS) entry which is preliminary data.</text>
</comment>
<feature type="signal peptide" evidence="1">
    <location>
        <begin position="1"/>
        <end position="25"/>
    </location>
</feature>
<keyword evidence="1" id="KW-0732">Signal</keyword>
<protein>
    <submittedName>
        <fullName evidence="2">Uncharacterized protein</fullName>
    </submittedName>
</protein>
<gene>
    <name evidence="2" type="ORF">PSACC_02564</name>
</gene>
<reference evidence="2 3" key="1">
    <citation type="submission" date="2016-10" db="EMBL/GenBank/DDBJ databases">
        <title>The genome of Paramicrosporidium saccamoebae is the missing link in understanding Cryptomycota and Microsporidia evolution.</title>
        <authorList>
            <person name="Quandt C.A."/>
            <person name="Beaudet D."/>
            <person name="Corsaro D."/>
            <person name="Michel R."/>
            <person name="Corradi N."/>
            <person name="James T."/>
        </authorList>
    </citation>
    <scope>NUCLEOTIDE SEQUENCE [LARGE SCALE GENOMIC DNA]</scope>
    <source>
        <strain evidence="2 3">KSL3</strain>
    </source>
</reference>
<sequence>MELPQLTRPLMWPLVLTLAWGLGEALRLAATGSDLQFTVQLEVLFACIKYEEQDVLWNVAGWLMAAPTSVRESYRQTTVPDVLWIFHHVFEHKTLHNILLPLEFLANNPLLLELVDEHWNEYNLDKIELGSYPEVLDYDPWYSRTADYLMAQPYKANGLAAISACWKGHLAFWEIHTIGQVSSCQHSEQLLKLPVLLRIIQCRLQEPERVPSTHLGVPHSLEAALINTLLSTSDVLHVYIKVVTRIKELVDHDGMRALWHGKVTYLALNNPSIPFEHVILLLKDYFSAYQCDEYQFDLIQRIAVQENMRRPRPVYNDSLLSIVMRQLAMHHQGLVPFWAGKSRRLQHWRGTLRSMGQYSPPPEACGWRAVCALFGTEQQFPVMSRWFTDPFVLKNRNGELTTCHDLDCFIPTYAAIVLSESGLFTRTPVGNAFSGAPSIPAVWRTIARIIVLGLVYYQHDVFNLSPETWDLFHTAPTEVDPWDQHFRNNGLSFTHQVLQATRVLQYL</sequence>
<dbReference type="EMBL" id="MTSL01000168">
    <property type="protein sequence ID" value="PJF17620.1"/>
    <property type="molecule type" value="Genomic_DNA"/>
</dbReference>
<accession>A0A2H9TJ14</accession>